<dbReference type="GO" id="GO:0005829">
    <property type="term" value="C:cytosol"/>
    <property type="evidence" value="ECO:0007669"/>
    <property type="project" value="TreeGrafter"/>
</dbReference>
<dbReference type="Gene3D" id="1.10.150.50">
    <property type="entry name" value="Transcription Factor, Ets-1"/>
    <property type="match status" value="1"/>
</dbReference>
<dbReference type="SMART" id="SM00028">
    <property type="entry name" value="TPR"/>
    <property type="match status" value="3"/>
</dbReference>
<proteinExistence type="predicted"/>
<dbReference type="InterPro" id="IPR013761">
    <property type="entry name" value="SAM/pointed_sf"/>
</dbReference>
<dbReference type="GO" id="GO:0005634">
    <property type="term" value="C:nucleus"/>
    <property type="evidence" value="ECO:0007669"/>
    <property type="project" value="TreeGrafter"/>
</dbReference>
<protein>
    <recommendedName>
        <fullName evidence="2">SAM domain-containing protein</fullName>
    </recommendedName>
</protein>
<gene>
    <name evidence="1" type="ORF">HERI1096_LOCUS34806</name>
</gene>
<sequence length="260" mass="28591">MGDAAMNSVSALLSKLHLDRYVEIFEEEAITETELLTSMGAEMLRTNLEELGLESGAIDQLAAELFPGEHIVHQAITGGPMAEDEQVILEENAVAEAPVPSGGDKLPEDLTQEEIEAAEAEAQWLLSPLSMLDLSHTKTMLMDKMREGIDFQRRGQFANARAVFSKALSFDAPNRRMTAAIYYNRSACQRQLGQLSLALRDAQLAAENDPSNVRAWWRAADVAIVLGDVESAWDAITAGLKVNPRCQSLLALKLRCKRHT</sequence>
<name>A0A7S3FEM6_9EUKA</name>
<dbReference type="SUPFAM" id="SSF48452">
    <property type="entry name" value="TPR-like"/>
    <property type="match status" value="1"/>
</dbReference>
<evidence type="ECO:0000313" key="1">
    <source>
        <dbReference type="EMBL" id="CAE0143375.1"/>
    </source>
</evidence>
<dbReference type="PANTHER" id="PTHR46035:SF1">
    <property type="entry name" value="TETRATRICOPEPTIDE REPEAT PROTEIN 4"/>
    <property type="match status" value="1"/>
</dbReference>
<organism evidence="1">
    <name type="scientific">Haptolina ericina</name>
    <dbReference type="NCBI Taxonomy" id="156174"/>
    <lineage>
        <taxon>Eukaryota</taxon>
        <taxon>Haptista</taxon>
        <taxon>Haptophyta</taxon>
        <taxon>Prymnesiophyceae</taxon>
        <taxon>Prymnesiales</taxon>
        <taxon>Prymnesiaceae</taxon>
        <taxon>Haptolina</taxon>
    </lineage>
</organism>
<reference evidence="1" key="1">
    <citation type="submission" date="2021-01" db="EMBL/GenBank/DDBJ databases">
        <authorList>
            <person name="Corre E."/>
            <person name="Pelletier E."/>
            <person name="Niang G."/>
            <person name="Scheremetjew M."/>
            <person name="Finn R."/>
            <person name="Kale V."/>
            <person name="Holt S."/>
            <person name="Cochrane G."/>
            <person name="Meng A."/>
            <person name="Brown T."/>
            <person name="Cohen L."/>
        </authorList>
    </citation>
    <scope>NUCLEOTIDE SEQUENCE</scope>
    <source>
        <strain evidence="1">CCMP281</strain>
    </source>
</reference>
<accession>A0A7S3FEM6</accession>
<dbReference type="InterPro" id="IPR011990">
    <property type="entry name" value="TPR-like_helical_dom_sf"/>
</dbReference>
<dbReference type="InterPro" id="IPR019734">
    <property type="entry name" value="TPR_rpt"/>
</dbReference>
<dbReference type="Gene3D" id="1.25.40.10">
    <property type="entry name" value="Tetratricopeptide repeat domain"/>
    <property type="match status" value="1"/>
</dbReference>
<dbReference type="GO" id="GO:0030544">
    <property type="term" value="F:Hsp70 protein binding"/>
    <property type="evidence" value="ECO:0007669"/>
    <property type="project" value="TreeGrafter"/>
</dbReference>
<dbReference type="EMBL" id="HBHX01062953">
    <property type="protein sequence ID" value="CAE0143375.1"/>
    <property type="molecule type" value="Transcribed_RNA"/>
</dbReference>
<evidence type="ECO:0008006" key="2">
    <source>
        <dbReference type="Google" id="ProtNLM"/>
    </source>
</evidence>
<dbReference type="GO" id="GO:0051879">
    <property type="term" value="F:Hsp90 protein binding"/>
    <property type="evidence" value="ECO:0007669"/>
    <property type="project" value="TreeGrafter"/>
</dbReference>
<dbReference type="GO" id="GO:0006457">
    <property type="term" value="P:protein folding"/>
    <property type="evidence" value="ECO:0007669"/>
    <property type="project" value="TreeGrafter"/>
</dbReference>
<dbReference type="PANTHER" id="PTHR46035">
    <property type="entry name" value="TETRATRICOPEPTIDE REPEAT PROTEIN 4"/>
    <property type="match status" value="1"/>
</dbReference>
<dbReference type="AlphaFoldDB" id="A0A7S3FEM6"/>